<dbReference type="KEGG" id="ddh:Desde_3155"/>
<reference evidence="3" key="1">
    <citation type="submission" date="2012-06" db="EMBL/GenBank/DDBJ databases">
        <title>Complete sequence of Desulfitobacterium dehalogenans ATCC 51507.</title>
        <authorList>
            <person name="Lucas S."/>
            <person name="Han J."/>
            <person name="Lapidus A."/>
            <person name="Cheng J.-F."/>
            <person name="Goodwin L."/>
            <person name="Pitluck S."/>
            <person name="Peters L."/>
            <person name="Ovchinnikova G."/>
            <person name="Teshima H."/>
            <person name="Detter J.C."/>
            <person name="Han C."/>
            <person name="Tapia R."/>
            <person name="Land M."/>
            <person name="Hauser L."/>
            <person name="Kyrpides N."/>
            <person name="Ivanova N."/>
            <person name="Pagani I."/>
            <person name="Kruse T."/>
            <person name="de Vos W.M."/>
            <person name="Smidt H."/>
            <person name="Woyke T."/>
        </authorList>
    </citation>
    <scope>NUCLEOTIDE SEQUENCE [LARGE SCALE GENOMIC DNA]</scope>
    <source>
        <strain evidence="3">ATCC 51507 / DSM 9161 / JW/IU-DC1</strain>
    </source>
</reference>
<accession>I4ABW2</accession>
<keyword evidence="3" id="KW-1185">Reference proteome</keyword>
<dbReference type="OrthoDB" id="1777254at2"/>
<evidence type="ECO:0000313" key="2">
    <source>
        <dbReference type="EMBL" id="AFM01447.1"/>
    </source>
</evidence>
<dbReference type="AlphaFoldDB" id="I4ABW2"/>
<keyword evidence="1" id="KW-0812">Transmembrane</keyword>
<feature type="transmembrane region" description="Helical" evidence="1">
    <location>
        <begin position="87"/>
        <end position="109"/>
    </location>
</feature>
<feature type="transmembrane region" description="Helical" evidence="1">
    <location>
        <begin position="143"/>
        <end position="163"/>
    </location>
</feature>
<proteinExistence type="predicted"/>
<feature type="transmembrane region" description="Helical" evidence="1">
    <location>
        <begin position="12"/>
        <end position="34"/>
    </location>
</feature>
<name>I4ABW2_DESDJ</name>
<dbReference type="InterPro" id="IPR046084">
    <property type="entry name" value="TrbL_4"/>
</dbReference>
<dbReference type="Proteomes" id="UP000006053">
    <property type="component" value="Chromosome"/>
</dbReference>
<reference evidence="2 3" key="2">
    <citation type="journal article" date="2015" name="J. Bacteriol.">
        <title>Genomic, proteomic, and biochemical analysis of the organohalide respiratory pathway in Desulfitobacterium dehalogenans.</title>
        <authorList>
            <person name="Kruse T."/>
            <person name="van de Pas B.A."/>
            <person name="Atteia A."/>
            <person name="Krab K."/>
            <person name="Hagen W.R."/>
            <person name="Goodwin L."/>
            <person name="Chain P."/>
            <person name="Boeren S."/>
            <person name="Maphosa F."/>
            <person name="Schraa G."/>
            <person name="de Vos W.M."/>
            <person name="van der Oost J."/>
            <person name="Smidt H."/>
            <person name="Stams A.J."/>
        </authorList>
    </citation>
    <scope>NUCLEOTIDE SEQUENCE [LARGE SCALE GENOMIC DNA]</scope>
    <source>
        <strain evidence="3">ATCC 51507 / DSM 9161 / JW/IU-DC1</strain>
    </source>
</reference>
<evidence type="ECO:0008006" key="4">
    <source>
        <dbReference type="Google" id="ProtNLM"/>
    </source>
</evidence>
<sequence>MVDLLMVLIEALLTGLLNYMDLLLMNLVPIAFYAENALNEILGFNLLSEIYEILFMFGISLIILKFVQKGFNTYILWIDGDADTDPIVFLTYFLKALVVAISFPTLYHWMATIVQGLTDKLLAALTRGLLVDFKLVVESIMSAGLLTAIFGLFYLGSLLYFYIKFLKIGLEILTLRLGVPIACVGLVDSDQGVFKTYMQKFFQAMITVMLQIVFLKLSLALFMKGHLIWAIVAIQMALGTPRFLQEFIIPAGPGGNVMGKAFYATQLVRIFKR</sequence>
<gene>
    <name evidence="2" type="ordered locus">Desde_3155</name>
</gene>
<dbReference type="HOGENOM" id="CLU_081791_0_0_9"/>
<organism evidence="2 3">
    <name type="scientific">Desulfitobacterium dehalogenans (strain ATCC 51507 / DSM 9161 / JW/IU-DC1)</name>
    <dbReference type="NCBI Taxonomy" id="756499"/>
    <lineage>
        <taxon>Bacteria</taxon>
        <taxon>Bacillati</taxon>
        <taxon>Bacillota</taxon>
        <taxon>Clostridia</taxon>
        <taxon>Eubacteriales</taxon>
        <taxon>Desulfitobacteriaceae</taxon>
        <taxon>Desulfitobacterium</taxon>
    </lineage>
</organism>
<keyword evidence="1" id="KW-1133">Transmembrane helix</keyword>
<feature type="transmembrane region" description="Helical" evidence="1">
    <location>
        <begin position="46"/>
        <end position="67"/>
    </location>
</feature>
<keyword evidence="1" id="KW-0472">Membrane</keyword>
<protein>
    <recommendedName>
        <fullName evidence="4">Conjugal transfer protein TrbL</fullName>
    </recommendedName>
</protein>
<dbReference type="STRING" id="756499.Desde_3155"/>
<dbReference type="EMBL" id="CP003348">
    <property type="protein sequence ID" value="AFM01447.1"/>
    <property type="molecule type" value="Genomic_DNA"/>
</dbReference>
<dbReference type="RefSeq" id="WP_014794927.1">
    <property type="nucleotide sequence ID" value="NC_018017.1"/>
</dbReference>
<dbReference type="eggNOG" id="ENOG502Z87E">
    <property type="taxonomic scope" value="Bacteria"/>
</dbReference>
<evidence type="ECO:0000256" key="1">
    <source>
        <dbReference type="SAM" id="Phobius"/>
    </source>
</evidence>
<evidence type="ECO:0000313" key="3">
    <source>
        <dbReference type="Proteomes" id="UP000006053"/>
    </source>
</evidence>
<dbReference type="Pfam" id="PF19597">
    <property type="entry name" value="TrbL_4"/>
    <property type="match status" value="1"/>
</dbReference>